<evidence type="ECO:0000256" key="13">
    <source>
        <dbReference type="SAM" id="SignalP"/>
    </source>
</evidence>
<dbReference type="Pfam" id="PF09127">
    <property type="entry name" value="Leuk-A4-hydro_C"/>
    <property type="match status" value="1"/>
</dbReference>
<dbReference type="SUPFAM" id="SSF55486">
    <property type="entry name" value="Metalloproteases ('zincins'), catalytic domain"/>
    <property type="match status" value="1"/>
</dbReference>
<evidence type="ECO:0000259" key="14">
    <source>
        <dbReference type="SMART" id="SM01263"/>
    </source>
</evidence>
<evidence type="ECO:0000256" key="11">
    <source>
        <dbReference type="ARBA" id="ARBA00023049"/>
    </source>
</evidence>
<evidence type="ECO:0000256" key="6">
    <source>
        <dbReference type="ARBA" id="ARBA00022622"/>
    </source>
</evidence>
<organism evidence="15 16">
    <name type="scientific">Periplaneta americana</name>
    <name type="common">American cockroach</name>
    <name type="synonym">Blatta americana</name>
    <dbReference type="NCBI Taxonomy" id="6978"/>
    <lineage>
        <taxon>Eukaryota</taxon>
        <taxon>Metazoa</taxon>
        <taxon>Ecdysozoa</taxon>
        <taxon>Arthropoda</taxon>
        <taxon>Hexapoda</taxon>
        <taxon>Insecta</taxon>
        <taxon>Pterygota</taxon>
        <taxon>Neoptera</taxon>
        <taxon>Polyneoptera</taxon>
        <taxon>Dictyoptera</taxon>
        <taxon>Blattodea</taxon>
        <taxon>Blattoidea</taxon>
        <taxon>Blattidae</taxon>
        <taxon>Blattinae</taxon>
        <taxon>Periplaneta</taxon>
    </lineage>
</organism>
<dbReference type="Pfam" id="PF01433">
    <property type="entry name" value="Peptidase_M1"/>
    <property type="match status" value="1"/>
</dbReference>
<keyword evidence="13" id="KW-0732">Signal</keyword>
<dbReference type="InterPro" id="IPR015211">
    <property type="entry name" value="Peptidase_M1_C"/>
</dbReference>
<dbReference type="InterPro" id="IPR038502">
    <property type="entry name" value="M1_LTA-4_hydro/amino_C_sf"/>
</dbReference>
<comment type="similarity">
    <text evidence="4">Belongs to the peptidase M1 family.</text>
</comment>
<keyword evidence="7" id="KW-0645">Protease</keyword>
<gene>
    <name evidence="15" type="ORF">ANN_09970</name>
</gene>
<evidence type="ECO:0000256" key="3">
    <source>
        <dbReference type="ARBA" id="ARBA00004609"/>
    </source>
</evidence>
<keyword evidence="6" id="KW-0336">GPI-anchor</keyword>
<proteinExistence type="inferred from homology"/>
<feature type="domain" description="Peptidase M1 leukotriene A4 hydrolase/aminopeptidase C-terminal" evidence="14">
    <location>
        <begin position="193"/>
        <end position="339"/>
    </location>
</feature>
<protein>
    <recommendedName>
        <fullName evidence="14">Peptidase M1 leukotriene A4 hydrolase/aminopeptidase C-terminal domain-containing protein</fullName>
    </recommendedName>
</protein>
<evidence type="ECO:0000313" key="15">
    <source>
        <dbReference type="EMBL" id="KAJ4447960.1"/>
    </source>
</evidence>
<evidence type="ECO:0000256" key="2">
    <source>
        <dbReference type="ARBA" id="ARBA00004496"/>
    </source>
</evidence>
<evidence type="ECO:0000256" key="4">
    <source>
        <dbReference type="ARBA" id="ARBA00010136"/>
    </source>
</evidence>
<dbReference type="InterPro" id="IPR001930">
    <property type="entry name" value="Peptidase_M1"/>
</dbReference>
<dbReference type="Proteomes" id="UP001148838">
    <property type="component" value="Unassembled WGS sequence"/>
</dbReference>
<reference evidence="15 16" key="1">
    <citation type="journal article" date="2022" name="Allergy">
        <title>Genome assembly and annotation of Periplaneta americana reveal a comprehensive cockroach allergen profile.</title>
        <authorList>
            <person name="Wang L."/>
            <person name="Xiong Q."/>
            <person name="Saelim N."/>
            <person name="Wang L."/>
            <person name="Nong W."/>
            <person name="Wan A.T."/>
            <person name="Shi M."/>
            <person name="Liu X."/>
            <person name="Cao Q."/>
            <person name="Hui J.H.L."/>
            <person name="Sookrung N."/>
            <person name="Leung T.F."/>
            <person name="Tungtrongchitr A."/>
            <person name="Tsui S.K.W."/>
        </authorList>
    </citation>
    <scope>NUCLEOTIDE SEQUENCE [LARGE SCALE GENOMIC DNA]</scope>
    <source>
        <strain evidence="15">PWHHKU_190912</strain>
    </source>
</reference>
<dbReference type="Gene3D" id="1.10.390.10">
    <property type="entry name" value="Neutral Protease Domain 2"/>
    <property type="match status" value="1"/>
</dbReference>
<dbReference type="EMBL" id="JAJSOF020000005">
    <property type="protein sequence ID" value="KAJ4447960.1"/>
    <property type="molecule type" value="Genomic_DNA"/>
</dbReference>
<dbReference type="PRINTS" id="PR00756">
    <property type="entry name" value="ALADIPTASE"/>
</dbReference>
<comment type="caution">
    <text evidence="15">The sequence shown here is derived from an EMBL/GenBank/DDBJ whole genome shotgun (WGS) entry which is preliminary data.</text>
</comment>
<feature type="signal peptide" evidence="13">
    <location>
        <begin position="1"/>
        <end position="21"/>
    </location>
</feature>
<keyword evidence="9" id="KW-0378">Hydrolase</keyword>
<feature type="non-terminal residue" evidence="15">
    <location>
        <position position="1"/>
    </location>
</feature>
<sequence length="343" mass="39785">LSSPFICIFYLFLQAGDRSLADVVAHEISHSWTGNLVTNRNFEHFWLNEGFTVFVERKILAKMHGEKARQFAAIGGLKDLKDAIAALGENNPLTCLVPDLKGVDPDDAFSNVPYEKGHTLLFHLEELAGGPEAFDPFLRAYINKFKYKSIDTDDFKNFLYEYFPNNTKLKAVDWNEWLFKPGMPPIIPKYDTSLEEVCTDLCVKWLQWDAEAECSCPFKAEDIKNMSSRQVQEYLAQLLENKPLPLKKLQAMEDTYKFNSVINSEIRFRWLRLCIKGKWKEQVDRALEFVVEQGRMKFVRPIYRDLYAWEEVRDKAIAVFKANKSKMMYVGAYTVAKDLHLES</sequence>
<keyword evidence="8" id="KW-0479">Metal-binding</keyword>
<keyword evidence="10" id="KW-0862">Zinc</keyword>
<comment type="cofactor">
    <cofactor evidence="1">
        <name>Zn(2+)</name>
        <dbReference type="ChEBI" id="CHEBI:29105"/>
    </cofactor>
</comment>
<dbReference type="PANTHER" id="PTHR45726">
    <property type="entry name" value="LEUKOTRIENE A-4 HYDROLASE"/>
    <property type="match status" value="1"/>
</dbReference>
<keyword evidence="5" id="KW-0963">Cytoplasm</keyword>
<dbReference type="SUPFAM" id="SSF48371">
    <property type="entry name" value="ARM repeat"/>
    <property type="match status" value="1"/>
</dbReference>
<dbReference type="Gene3D" id="3.30.2010.30">
    <property type="match status" value="1"/>
</dbReference>
<keyword evidence="6" id="KW-0325">Glycoprotein</keyword>
<accession>A0ABQ8TRF4</accession>
<evidence type="ECO:0000256" key="10">
    <source>
        <dbReference type="ARBA" id="ARBA00022833"/>
    </source>
</evidence>
<keyword evidence="11" id="KW-0482">Metalloprotease</keyword>
<evidence type="ECO:0000256" key="12">
    <source>
        <dbReference type="ARBA" id="ARBA00023288"/>
    </source>
</evidence>
<evidence type="ECO:0000256" key="8">
    <source>
        <dbReference type="ARBA" id="ARBA00022723"/>
    </source>
</evidence>
<evidence type="ECO:0000313" key="16">
    <source>
        <dbReference type="Proteomes" id="UP001148838"/>
    </source>
</evidence>
<keyword evidence="6" id="KW-0472">Membrane</keyword>
<name>A0ABQ8TRF4_PERAM</name>
<dbReference type="PANTHER" id="PTHR45726:SF3">
    <property type="entry name" value="LEUKOTRIENE A-4 HYDROLASE"/>
    <property type="match status" value="1"/>
</dbReference>
<dbReference type="InterPro" id="IPR027268">
    <property type="entry name" value="Peptidase_M4/M1_CTD_sf"/>
</dbReference>
<evidence type="ECO:0000256" key="5">
    <source>
        <dbReference type="ARBA" id="ARBA00022490"/>
    </source>
</evidence>
<dbReference type="InterPro" id="IPR014782">
    <property type="entry name" value="Peptidase_M1_dom"/>
</dbReference>
<dbReference type="InterPro" id="IPR034015">
    <property type="entry name" value="M1_LTA4H"/>
</dbReference>
<evidence type="ECO:0000256" key="9">
    <source>
        <dbReference type="ARBA" id="ARBA00022801"/>
    </source>
</evidence>
<keyword evidence="12" id="KW-0449">Lipoprotein</keyword>
<keyword evidence="16" id="KW-1185">Reference proteome</keyword>
<feature type="chain" id="PRO_5046064847" description="Peptidase M1 leukotriene A4 hydrolase/aminopeptidase C-terminal domain-containing protein" evidence="13">
    <location>
        <begin position="22"/>
        <end position="343"/>
    </location>
</feature>
<evidence type="ECO:0000256" key="7">
    <source>
        <dbReference type="ARBA" id="ARBA00022670"/>
    </source>
</evidence>
<evidence type="ECO:0000256" key="1">
    <source>
        <dbReference type="ARBA" id="ARBA00001947"/>
    </source>
</evidence>
<comment type="subcellular location">
    <subcellularLocation>
        <location evidence="3">Cell membrane</location>
        <topology evidence="3">Lipid-anchor</topology>
        <topology evidence="3">GPI-anchor</topology>
    </subcellularLocation>
    <subcellularLocation>
        <location evidence="2">Cytoplasm</location>
    </subcellularLocation>
</comment>
<dbReference type="InterPro" id="IPR016024">
    <property type="entry name" value="ARM-type_fold"/>
</dbReference>
<dbReference type="SMART" id="SM01263">
    <property type="entry name" value="Leuk-A4-hydro_C"/>
    <property type="match status" value="1"/>
</dbReference>
<dbReference type="Gene3D" id="1.25.40.320">
    <property type="entry name" value="Peptidase M1, leukotriene A4 hydrolase/aminopeptidase C-terminal domain"/>
    <property type="match status" value="1"/>
</dbReference>